<evidence type="ECO:0000313" key="15">
    <source>
        <dbReference type="EMBL" id="MDC7677815.1"/>
    </source>
</evidence>
<dbReference type="RefSeq" id="WP_272746135.1">
    <property type="nucleotide sequence ID" value="NZ_JAQQKV010000005.1"/>
</dbReference>
<keyword evidence="8" id="KW-0406">Ion transport</keyword>
<dbReference type="SUPFAM" id="SSF56935">
    <property type="entry name" value="Porins"/>
    <property type="match status" value="1"/>
</dbReference>
<keyword evidence="10 12" id="KW-0472">Membrane</keyword>
<evidence type="ECO:0000256" key="5">
    <source>
        <dbReference type="ARBA" id="ARBA00022692"/>
    </source>
</evidence>
<sequence length="826" mass="88361">MKPESRNLSKALMIGASVWALGFAAHSQDVQAQDAPSVAPQADDAVETVIVTASGRDKTLLKSSVSVASVSADQISDFTPRSEAEVYRLIPGIQAQDTAGPGGNSNISVRGIPVVTGGSEFVQLQEDGLPTVLFGDMNFGNNDYWIRYDQSVERLEGVRGGGASTFASQAPGAVINYISNTGKVEGGMIGLSKALGYDETRVDFAYGGPINETLRFHVGGFVRDGSGPTDIGYNALKGYQIKGNVTKDLHEGKGYLRLNFKRLDDKAPTYTTMPSIAKLDGNTITDFSPLPGFDARKDSNHSIYNQNFQVLNNDGTLENVPMEGIHVKATAIGGEFHYDFSDNLSVHNALRWTDQSGAFRTQFLNVATTASIIGSTVNGSTVGSIVYANGPKKGQVYTGTYLNNNPNIDTRMSDMGSFVNDLVVTGKTDIASGRLTVKAGYFYMRQSIAQEWHVNRSYSELSGDDPAQLNLFTGAAGTGTQLTAAGQAGFNDNWGNCCARAYDLTYVDEAPYLSLNWVRGALDLDASVRRDTLTASGWARGGVAGPNVTVTDEMGMAILPSMVAGGTPEVLDYDKSYTSWSVGVLYALNDDTSVFVRASKGGRFNADRRILGGNFNVDGSLSAQGETTAVNFIEQQEVGVKRRGNIAGARYSFEATLFKADLVDNNYDFTRITNGLDPVISETYESKGLELSGRVRYGKFSVFGDVTVTDSKVASSGVAPGALPDYSFQVSPSYDFGRVQVGLSINGQGKSLAWSGQEVEGQTYVNGFVKYDISEGLELALNANNLFDTLGYRGSGGLLQTSPTSGIFSNSAVLGRTVSASLRYRF</sequence>
<evidence type="ECO:0000256" key="2">
    <source>
        <dbReference type="ARBA" id="ARBA00022448"/>
    </source>
</evidence>
<dbReference type="EMBL" id="JAQQKV010000005">
    <property type="protein sequence ID" value="MDC7677815.1"/>
    <property type="molecule type" value="Genomic_DNA"/>
</dbReference>
<evidence type="ECO:0000256" key="4">
    <source>
        <dbReference type="ARBA" id="ARBA00022496"/>
    </source>
</evidence>
<evidence type="ECO:0000313" key="16">
    <source>
        <dbReference type="Proteomes" id="UP001218579"/>
    </source>
</evidence>
<keyword evidence="6" id="KW-0732">Signal</keyword>
<keyword evidence="16" id="KW-1185">Reference proteome</keyword>
<evidence type="ECO:0000256" key="8">
    <source>
        <dbReference type="ARBA" id="ARBA00023065"/>
    </source>
</evidence>
<proteinExistence type="inferred from homology"/>
<dbReference type="InterPro" id="IPR037066">
    <property type="entry name" value="Plug_dom_sf"/>
</dbReference>
<evidence type="ECO:0000256" key="3">
    <source>
        <dbReference type="ARBA" id="ARBA00022452"/>
    </source>
</evidence>
<dbReference type="InterPro" id="IPR010916">
    <property type="entry name" value="TonB_box_CS"/>
</dbReference>
<dbReference type="InterPro" id="IPR012910">
    <property type="entry name" value="Plug_dom"/>
</dbReference>
<dbReference type="Gene3D" id="2.170.130.10">
    <property type="entry name" value="TonB-dependent receptor, plug domain"/>
    <property type="match status" value="1"/>
</dbReference>
<evidence type="ECO:0000256" key="9">
    <source>
        <dbReference type="ARBA" id="ARBA00023077"/>
    </source>
</evidence>
<accession>A0ABT5HNV5</accession>
<keyword evidence="15" id="KW-0675">Receptor</keyword>
<evidence type="ECO:0000259" key="14">
    <source>
        <dbReference type="Pfam" id="PF07715"/>
    </source>
</evidence>
<comment type="subcellular location">
    <subcellularLocation>
        <location evidence="1">Cell outer membrane</location>
        <topology evidence="1">Multi-pass membrane protein</topology>
    </subcellularLocation>
</comment>
<evidence type="ECO:0000259" key="13">
    <source>
        <dbReference type="Pfam" id="PF00593"/>
    </source>
</evidence>
<dbReference type="PANTHER" id="PTHR32552">
    <property type="entry name" value="FERRICHROME IRON RECEPTOR-RELATED"/>
    <property type="match status" value="1"/>
</dbReference>
<dbReference type="Gene3D" id="2.40.170.20">
    <property type="entry name" value="TonB-dependent receptor, beta-barrel domain"/>
    <property type="match status" value="1"/>
</dbReference>
<evidence type="ECO:0000256" key="11">
    <source>
        <dbReference type="ARBA" id="ARBA00023237"/>
    </source>
</evidence>
<comment type="similarity">
    <text evidence="12">Belongs to the TonB-dependent receptor family.</text>
</comment>
<keyword evidence="9 12" id="KW-0798">TonB box</keyword>
<dbReference type="InterPro" id="IPR036942">
    <property type="entry name" value="Beta-barrel_TonB_sf"/>
</dbReference>
<gene>
    <name evidence="15" type="ORF">PQU98_16855</name>
</gene>
<evidence type="ECO:0000256" key="1">
    <source>
        <dbReference type="ARBA" id="ARBA00004571"/>
    </source>
</evidence>
<organism evidence="15 16">
    <name type="scientific">Asticcacaulis machinosus</name>
    <dbReference type="NCBI Taxonomy" id="2984211"/>
    <lineage>
        <taxon>Bacteria</taxon>
        <taxon>Pseudomonadati</taxon>
        <taxon>Pseudomonadota</taxon>
        <taxon>Alphaproteobacteria</taxon>
        <taxon>Caulobacterales</taxon>
        <taxon>Caulobacteraceae</taxon>
        <taxon>Asticcacaulis</taxon>
    </lineage>
</organism>
<name>A0ABT5HNV5_9CAUL</name>
<evidence type="ECO:0000256" key="6">
    <source>
        <dbReference type="ARBA" id="ARBA00022729"/>
    </source>
</evidence>
<comment type="caution">
    <text evidence="15">The sequence shown here is derived from an EMBL/GenBank/DDBJ whole genome shotgun (WGS) entry which is preliminary data.</text>
</comment>
<keyword evidence="4" id="KW-0410">Iron transport</keyword>
<dbReference type="Pfam" id="PF00593">
    <property type="entry name" value="TonB_dep_Rec_b-barrel"/>
    <property type="match status" value="1"/>
</dbReference>
<evidence type="ECO:0000256" key="12">
    <source>
        <dbReference type="RuleBase" id="RU003357"/>
    </source>
</evidence>
<keyword evidence="11" id="KW-0998">Cell outer membrane</keyword>
<dbReference type="Pfam" id="PF07715">
    <property type="entry name" value="Plug"/>
    <property type="match status" value="1"/>
</dbReference>
<reference evidence="15 16" key="1">
    <citation type="submission" date="2023-01" db="EMBL/GenBank/DDBJ databases">
        <title>Novel species of the genus Asticcacaulis isolated from rivers.</title>
        <authorList>
            <person name="Lu H."/>
        </authorList>
    </citation>
    <scope>NUCLEOTIDE SEQUENCE [LARGE SCALE GENOMIC DNA]</scope>
    <source>
        <strain evidence="15 16">LKC15W</strain>
    </source>
</reference>
<keyword evidence="3" id="KW-1134">Transmembrane beta strand</keyword>
<dbReference type="InterPro" id="IPR039426">
    <property type="entry name" value="TonB-dep_rcpt-like"/>
</dbReference>
<evidence type="ECO:0000256" key="7">
    <source>
        <dbReference type="ARBA" id="ARBA00023004"/>
    </source>
</evidence>
<dbReference type="PANTHER" id="PTHR32552:SF89">
    <property type="entry name" value="CATECHOLATE SIDEROPHORE RECEPTOR FIU"/>
    <property type="match status" value="1"/>
</dbReference>
<dbReference type="PROSITE" id="PS00430">
    <property type="entry name" value="TONB_DEPENDENT_REC_1"/>
    <property type="match status" value="1"/>
</dbReference>
<keyword evidence="5" id="KW-0812">Transmembrane</keyword>
<protein>
    <submittedName>
        <fullName evidence="15">TonB-dependent receptor</fullName>
    </submittedName>
</protein>
<keyword evidence="2" id="KW-0813">Transport</keyword>
<feature type="domain" description="TonB-dependent receptor-like beta-barrel" evidence="13">
    <location>
        <begin position="304"/>
        <end position="786"/>
    </location>
</feature>
<dbReference type="InterPro" id="IPR000531">
    <property type="entry name" value="Beta-barrel_TonB"/>
</dbReference>
<keyword evidence="7" id="KW-0408">Iron</keyword>
<feature type="domain" description="TonB-dependent receptor plug" evidence="14">
    <location>
        <begin position="62"/>
        <end position="174"/>
    </location>
</feature>
<evidence type="ECO:0000256" key="10">
    <source>
        <dbReference type="ARBA" id="ARBA00023136"/>
    </source>
</evidence>
<dbReference type="Proteomes" id="UP001218579">
    <property type="component" value="Unassembled WGS sequence"/>
</dbReference>